<comment type="catalytic activity">
    <reaction evidence="4">
        <text>oxaloacetate + acetyl-CoA + H2O = citrate + CoA + H(+)</text>
        <dbReference type="Rhea" id="RHEA:16845"/>
        <dbReference type="ChEBI" id="CHEBI:15377"/>
        <dbReference type="ChEBI" id="CHEBI:15378"/>
        <dbReference type="ChEBI" id="CHEBI:16452"/>
        <dbReference type="ChEBI" id="CHEBI:16947"/>
        <dbReference type="ChEBI" id="CHEBI:57287"/>
        <dbReference type="ChEBI" id="CHEBI:57288"/>
        <dbReference type="EC" id="2.3.3.16"/>
    </reaction>
</comment>
<gene>
    <name evidence="7" type="ORF">EXM22_05505</name>
</gene>
<keyword evidence="8" id="KW-1185">Reference proteome</keyword>
<dbReference type="GO" id="GO:0005975">
    <property type="term" value="P:carbohydrate metabolic process"/>
    <property type="evidence" value="ECO:0007669"/>
    <property type="project" value="TreeGrafter"/>
</dbReference>
<dbReference type="InterPro" id="IPR024176">
    <property type="entry name" value="Citrate_synthase_bac-typ"/>
</dbReference>
<dbReference type="PRINTS" id="PR00143">
    <property type="entry name" value="CITRTSNTHASE"/>
</dbReference>
<dbReference type="NCBIfam" id="NF010635">
    <property type="entry name" value="PRK14032.1"/>
    <property type="match status" value="1"/>
</dbReference>
<evidence type="ECO:0000256" key="2">
    <source>
        <dbReference type="ARBA" id="ARBA00010566"/>
    </source>
</evidence>
<evidence type="ECO:0000313" key="8">
    <source>
        <dbReference type="Proteomes" id="UP000324209"/>
    </source>
</evidence>
<dbReference type="PANTHER" id="PTHR11739">
    <property type="entry name" value="CITRATE SYNTHASE"/>
    <property type="match status" value="1"/>
</dbReference>
<evidence type="ECO:0000256" key="3">
    <source>
        <dbReference type="ARBA" id="ARBA00022679"/>
    </source>
</evidence>
<dbReference type="GO" id="GO:0006099">
    <property type="term" value="P:tricarboxylic acid cycle"/>
    <property type="evidence" value="ECO:0007669"/>
    <property type="project" value="UniProtKB-UniPathway"/>
</dbReference>
<dbReference type="SUPFAM" id="SSF48256">
    <property type="entry name" value="Citrate synthase"/>
    <property type="match status" value="1"/>
</dbReference>
<evidence type="ECO:0000256" key="6">
    <source>
        <dbReference type="PIRSR" id="PIRSR001369-1"/>
    </source>
</evidence>
<protein>
    <recommendedName>
        <fullName evidence="5">Citrate synthase</fullName>
    </recommendedName>
</protein>
<dbReference type="AlphaFoldDB" id="A0A5C1QMT3"/>
<dbReference type="Proteomes" id="UP000324209">
    <property type="component" value="Chromosome"/>
</dbReference>
<comment type="pathway">
    <text evidence="1">Carbohydrate metabolism; tricarboxylic acid cycle; isocitrate from oxaloacetate: step 1/2.</text>
</comment>
<proteinExistence type="inferred from homology"/>
<dbReference type="UniPathway" id="UPA00223"/>
<evidence type="ECO:0000256" key="4">
    <source>
        <dbReference type="ARBA" id="ARBA00049288"/>
    </source>
</evidence>
<dbReference type="GO" id="GO:0005829">
    <property type="term" value="C:cytosol"/>
    <property type="evidence" value="ECO:0007669"/>
    <property type="project" value="TreeGrafter"/>
</dbReference>
<dbReference type="GO" id="GO:0036440">
    <property type="term" value="F:citrate synthase activity"/>
    <property type="evidence" value="ECO:0007669"/>
    <property type="project" value="UniProtKB-EC"/>
</dbReference>
<feature type="active site" evidence="6">
    <location>
        <position position="389"/>
    </location>
</feature>
<dbReference type="InterPro" id="IPR016142">
    <property type="entry name" value="Citrate_synth-like_lrg_a-sub"/>
</dbReference>
<organism evidence="7 8">
    <name type="scientific">Oceanispirochaeta crateris</name>
    <dbReference type="NCBI Taxonomy" id="2518645"/>
    <lineage>
        <taxon>Bacteria</taxon>
        <taxon>Pseudomonadati</taxon>
        <taxon>Spirochaetota</taxon>
        <taxon>Spirochaetia</taxon>
        <taxon>Spirochaetales</taxon>
        <taxon>Spirochaetaceae</taxon>
        <taxon>Oceanispirochaeta</taxon>
    </lineage>
</organism>
<dbReference type="Pfam" id="PF00285">
    <property type="entry name" value="Citrate_synt"/>
    <property type="match status" value="1"/>
</dbReference>
<dbReference type="RefSeq" id="WP_149485552.1">
    <property type="nucleotide sequence ID" value="NZ_CP036150.1"/>
</dbReference>
<reference evidence="7 8" key="1">
    <citation type="submission" date="2019-02" db="EMBL/GenBank/DDBJ databases">
        <title>Complete Genome Sequence and Methylome Analysis of free living Spirochaetas.</title>
        <authorList>
            <person name="Fomenkov A."/>
            <person name="Dubinina G."/>
            <person name="Leshcheva N."/>
            <person name="Mikheeva N."/>
            <person name="Grabovich M."/>
            <person name="Vincze T."/>
            <person name="Roberts R.J."/>
        </authorList>
    </citation>
    <scope>NUCLEOTIDE SEQUENCE [LARGE SCALE GENOMIC DNA]</scope>
    <source>
        <strain evidence="7 8">K2</strain>
    </source>
</reference>
<evidence type="ECO:0000256" key="1">
    <source>
        <dbReference type="ARBA" id="ARBA00004751"/>
    </source>
</evidence>
<feature type="active site" evidence="6">
    <location>
        <position position="330"/>
    </location>
</feature>
<comment type="similarity">
    <text evidence="2 5">Belongs to the citrate synthase family.</text>
</comment>
<dbReference type="KEGG" id="ock:EXM22_05505"/>
<dbReference type="Gene3D" id="1.10.230.10">
    <property type="entry name" value="Cytochrome P450-Terp, domain 2"/>
    <property type="match status" value="1"/>
</dbReference>
<dbReference type="Gene3D" id="1.10.580.10">
    <property type="entry name" value="Citrate Synthase, domain 1"/>
    <property type="match status" value="1"/>
</dbReference>
<dbReference type="OrthoDB" id="9800864at2"/>
<dbReference type="InterPro" id="IPR036969">
    <property type="entry name" value="Citrate_synthase_sf"/>
</dbReference>
<dbReference type="PANTHER" id="PTHR11739:SF4">
    <property type="entry name" value="CITRATE SYNTHASE, PEROXISOMAL"/>
    <property type="match status" value="1"/>
</dbReference>
<evidence type="ECO:0000256" key="5">
    <source>
        <dbReference type="PIRNR" id="PIRNR001369"/>
    </source>
</evidence>
<dbReference type="InterPro" id="IPR016143">
    <property type="entry name" value="Citrate_synth-like_sm_a-sub"/>
</dbReference>
<evidence type="ECO:0000313" key="7">
    <source>
        <dbReference type="EMBL" id="QEN07472.1"/>
    </source>
</evidence>
<dbReference type="EMBL" id="CP036150">
    <property type="protein sequence ID" value="QEN07472.1"/>
    <property type="molecule type" value="Genomic_DNA"/>
</dbReference>
<dbReference type="PIRSF" id="PIRSF001369">
    <property type="entry name" value="Citrate_synth"/>
    <property type="match status" value="1"/>
</dbReference>
<keyword evidence="3 5" id="KW-0808">Transferase</keyword>
<dbReference type="InterPro" id="IPR002020">
    <property type="entry name" value="Citrate_synthase"/>
</dbReference>
<accession>A0A5C1QMT3</accession>
<name>A0A5C1QMT3_9SPIO</name>
<sequence>MKMNEKRDQFLKKYSGIMDTHNRIPLDLYERYNVKRGLRNSDGTGVLVGLTEIGDVHGYIMEEGDKIPVEGVLRYRGIDVKELSKGFQQEKRFGFEETIFLLLFGYLPSSEELSNFNEQIGDFRELPDQFTEDMILKAPSNNIMNKLARSVLAAYSFDDYAEDISVWNMLRQSVKLIAQLPTMAAYAYQAKAYYYMGKSLFIHKPDPSLSTAENLLLMIRPNRKYKDIEAEILDLSLVLHAEHGGGNNSAFSTHVVSSSGTDTYSAIAAAIGSLKGPLHGGANIQVARMMDDIKKHVSDWKSDKEISEYVTKILMKDAFDKKGLIYGMGHAVYTLSDPRAEILKEKARELAASSDRMDEFCLFEKIENLVPGIFQKLKNNDKPLCANVDFYSGFVYSILNIPEDLYTPIFAIARIPGWCAHRVEEIVSGGRIIRPAYKSVSPRVPYSSLKNRG</sequence>